<proteinExistence type="predicted"/>
<name>A0A4U1J555_9BACT</name>
<protein>
    <submittedName>
        <fullName evidence="2">Uncharacterized protein</fullName>
    </submittedName>
</protein>
<evidence type="ECO:0000256" key="1">
    <source>
        <dbReference type="SAM" id="MobiDB-lite"/>
    </source>
</evidence>
<dbReference type="RefSeq" id="WP_136932563.1">
    <property type="nucleotide sequence ID" value="NZ_SSMQ01000037.1"/>
</dbReference>
<sequence length="89" mass="9679">MKAAREAGQNYLLRIVARILGTYDEPTGDHAEKRAALLAPVVKQNEAIRHNIRTRRSTPDVDPKTGEEQLPEEAAGGSGLEETTPTNEG</sequence>
<dbReference type="OrthoDB" id="5501397at2"/>
<reference evidence="2 3" key="1">
    <citation type="submission" date="2019-04" db="EMBL/GenBank/DDBJ databases">
        <authorList>
            <person name="Li Y."/>
            <person name="Wang J."/>
        </authorList>
    </citation>
    <scope>NUCLEOTIDE SEQUENCE [LARGE SCALE GENOMIC DNA]</scope>
    <source>
        <strain evidence="2 3">DSM 14668</strain>
    </source>
</reference>
<comment type="caution">
    <text evidence="2">The sequence shown here is derived from an EMBL/GenBank/DDBJ whole genome shotgun (WGS) entry which is preliminary data.</text>
</comment>
<dbReference type="AlphaFoldDB" id="A0A4U1J555"/>
<dbReference type="EMBL" id="SSMQ01000037">
    <property type="protein sequence ID" value="TKD01851.1"/>
    <property type="molecule type" value="Genomic_DNA"/>
</dbReference>
<dbReference type="Proteomes" id="UP000309215">
    <property type="component" value="Unassembled WGS sequence"/>
</dbReference>
<organism evidence="2 3">
    <name type="scientific">Polyangium fumosum</name>
    <dbReference type="NCBI Taxonomy" id="889272"/>
    <lineage>
        <taxon>Bacteria</taxon>
        <taxon>Pseudomonadati</taxon>
        <taxon>Myxococcota</taxon>
        <taxon>Polyangia</taxon>
        <taxon>Polyangiales</taxon>
        <taxon>Polyangiaceae</taxon>
        <taxon>Polyangium</taxon>
    </lineage>
</organism>
<keyword evidence="3" id="KW-1185">Reference proteome</keyword>
<gene>
    <name evidence="2" type="ORF">E8A74_30175</name>
</gene>
<feature type="compositionally biased region" description="Basic and acidic residues" evidence="1">
    <location>
        <begin position="57"/>
        <end position="67"/>
    </location>
</feature>
<feature type="region of interest" description="Disordered" evidence="1">
    <location>
        <begin position="49"/>
        <end position="89"/>
    </location>
</feature>
<evidence type="ECO:0000313" key="3">
    <source>
        <dbReference type="Proteomes" id="UP000309215"/>
    </source>
</evidence>
<evidence type="ECO:0000313" key="2">
    <source>
        <dbReference type="EMBL" id="TKD01851.1"/>
    </source>
</evidence>
<accession>A0A4U1J555</accession>